<sequence length="316" mass="34263">MLVGHEAAWKAWNSATTSDRMHHAWLLTGRRGVGKMHFAEAAAQRLLETDRPAADHPDIIVLTHLPKDDKEDKKRAEGKPYELKRNIAIQQIRTMQVALTKRPTLGDRRVVIIDPADDMERNASNALLKSLEEPPRGCTFILISHHPARLLPTIRSRCRTLRFPPLGNEQLAALLRRECPQEDEGAISEAIAAAGGSPGFAISFLALDLAKAAAVMRDIAGSGDESFALHAKLAGILGSRPDRAKLQAALEVARRTLADGIIASGGRGADAGAQAHEELTQLENELATYNYDAGLLVMQIGTLLARTAASTKRSYA</sequence>
<dbReference type="Pfam" id="PF13177">
    <property type="entry name" value="DNA_pol3_delta2"/>
    <property type="match status" value="1"/>
</dbReference>
<dbReference type="PANTHER" id="PTHR11669">
    <property type="entry name" value="REPLICATION FACTOR C / DNA POLYMERASE III GAMMA-TAU SUBUNIT"/>
    <property type="match status" value="1"/>
</dbReference>
<dbReference type="InterPro" id="IPR050238">
    <property type="entry name" value="DNA_Rep/Repair_Clamp_Loader"/>
</dbReference>
<feature type="domain" description="AAA+ ATPase" evidence="1">
    <location>
        <begin position="21"/>
        <end position="166"/>
    </location>
</feature>
<reference evidence="2 3" key="1">
    <citation type="submission" date="2020-06" db="EMBL/GenBank/DDBJ databases">
        <title>Altererythrobacter sp. HHU K3-1.</title>
        <authorList>
            <person name="Zhang D."/>
            <person name="Xue H."/>
        </authorList>
    </citation>
    <scope>NUCLEOTIDE SEQUENCE [LARGE SCALE GENOMIC DNA]</scope>
    <source>
        <strain evidence="2 3">HHU K3-1</strain>
    </source>
</reference>
<dbReference type="Gene3D" id="3.40.50.300">
    <property type="entry name" value="P-loop containing nucleotide triphosphate hydrolases"/>
    <property type="match status" value="1"/>
</dbReference>
<accession>A0A850H0P9</accession>
<dbReference type="AlphaFoldDB" id="A0A850H0P9"/>
<dbReference type="RefSeq" id="WP_176266118.1">
    <property type="nucleotide sequence ID" value="NZ_JABWGV010000001.1"/>
</dbReference>
<dbReference type="PANTHER" id="PTHR11669:SF8">
    <property type="entry name" value="DNA POLYMERASE III SUBUNIT DELTA"/>
    <property type="match status" value="1"/>
</dbReference>
<proteinExistence type="predicted"/>
<dbReference type="GO" id="GO:0006261">
    <property type="term" value="P:DNA-templated DNA replication"/>
    <property type="evidence" value="ECO:0007669"/>
    <property type="project" value="TreeGrafter"/>
</dbReference>
<dbReference type="GO" id="GO:0009360">
    <property type="term" value="C:DNA polymerase III complex"/>
    <property type="evidence" value="ECO:0007669"/>
    <property type="project" value="TreeGrafter"/>
</dbReference>
<dbReference type="SUPFAM" id="SSF52540">
    <property type="entry name" value="P-loop containing nucleoside triphosphate hydrolases"/>
    <property type="match status" value="1"/>
</dbReference>
<protein>
    <submittedName>
        <fullName evidence="2">DNA polymerase III subunit delta</fullName>
    </submittedName>
</protein>
<organism evidence="2 3">
    <name type="scientific">Qipengyuania atrilutea</name>
    <dbReference type="NCBI Taxonomy" id="2744473"/>
    <lineage>
        <taxon>Bacteria</taxon>
        <taxon>Pseudomonadati</taxon>
        <taxon>Pseudomonadota</taxon>
        <taxon>Alphaproteobacteria</taxon>
        <taxon>Sphingomonadales</taxon>
        <taxon>Erythrobacteraceae</taxon>
        <taxon>Qipengyuania</taxon>
    </lineage>
</organism>
<evidence type="ECO:0000313" key="3">
    <source>
        <dbReference type="Proteomes" id="UP000561438"/>
    </source>
</evidence>
<dbReference type="SMART" id="SM00382">
    <property type="entry name" value="AAA"/>
    <property type="match status" value="1"/>
</dbReference>
<evidence type="ECO:0000313" key="2">
    <source>
        <dbReference type="EMBL" id="NVD43822.1"/>
    </source>
</evidence>
<dbReference type="Proteomes" id="UP000561438">
    <property type="component" value="Unassembled WGS sequence"/>
</dbReference>
<dbReference type="EMBL" id="JABWGV010000001">
    <property type="protein sequence ID" value="NVD43822.1"/>
    <property type="molecule type" value="Genomic_DNA"/>
</dbReference>
<evidence type="ECO:0000259" key="1">
    <source>
        <dbReference type="SMART" id="SM00382"/>
    </source>
</evidence>
<dbReference type="InterPro" id="IPR027417">
    <property type="entry name" value="P-loop_NTPase"/>
</dbReference>
<keyword evidence="3" id="KW-1185">Reference proteome</keyword>
<gene>
    <name evidence="2" type="ORF">HUV48_02170</name>
</gene>
<dbReference type="InterPro" id="IPR003593">
    <property type="entry name" value="AAA+_ATPase"/>
</dbReference>
<comment type="caution">
    <text evidence="2">The sequence shown here is derived from an EMBL/GenBank/DDBJ whole genome shotgun (WGS) entry which is preliminary data.</text>
</comment>
<name>A0A850H0P9_9SPHN</name>